<dbReference type="Proteomes" id="UP001148838">
    <property type="component" value="Unassembled WGS sequence"/>
</dbReference>
<evidence type="ECO:0000313" key="2">
    <source>
        <dbReference type="EMBL" id="KAJ4428034.1"/>
    </source>
</evidence>
<organism evidence="2 3">
    <name type="scientific">Periplaneta americana</name>
    <name type="common">American cockroach</name>
    <name type="synonym">Blatta americana</name>
    <dbReference type="NCBI Taxonomy" id="6978"/>
    <lineage>
        <taxon>Eukaryota</taxon>
        <taxon>Metazoa</taxon>
        <taxon>Ecdysozoa</taxon>
        <taxon>Arthropoda</taxon>
        <taxon>Hexapoda</taxon>
        <taxon>Insecta</taxon>
        <taxon>Pterygota</taxon>
        <taxon>Neoptera</taxon>
        <taxon>Polyneoptera</taxon>
        <taxon>Dictyoptera</taxon>
        <taxon>Blattodea</taxon>
        <taxon>Blattoidea</taxon>
        <taxon>Blattidae</taxon>
        <taxon>Blattinae</taxon>
        <taxon>Periplaneta</taxon>
    </lineage>
</organism>
<accession>A0ABQ8S1Z9</accession>
<protein>
    <submittedName>
        <fullName evidence="2">Uncharacterized protein</fullName>
    </submittedName>
</protein>
<feature type="region of interest" description="Disordered" evidence="1">
    <location>
        <begin position="1"/>
        <end position="56"/>
    </location>
</feature>
<proteinExistence type="predicted"/>
<dbReference type="EMBL" id="JAJSOF020000037">
    <property type="protein sequence ID" value="KAJ4428034.1"/>
    <property type="molecule type" value="Genomic_DNA"/>
</dbReference>
<comment type="caution">
    <text evidence="2">The sequence shown here is derived from an EMBL/GenBank/DDBJ whole genome shotgun (WGS) entry which is preliminary data.</text>
</comment>
<keyword evidence="3" id="KW-1185">Reference proteome</keyword>
<name>A0ABQ8S1Z9_PERAM</name>
<gene>
    <name evidence="2" type="ORF">ANN_24048</name>
</gene>
<evidence type="ECO:0000256" key="1">
    <source>
        <dbReference type="SAM" id="MobiDB-lite"/>
    </source>
</evidence>
<evidence type="ECO:0000313" key="3">
    <source>
        <dbReference type="Proteomes" id="UP001148838"/>
    </source>
</evidence>
<reference evidence="2 3" key="1">
    <citation type="journal article" date="2022" name="Allergy">
        <title>Genome assembly and annotation of Periplaneta americana reveal a comprehensive cockroach allergen profile.</title>
        <authorList>
            <person name="Wang L."/>
            <person name="Xiong Q."/>
            <person name="Saelim N."/>
            <person name="Wang L."/>
            <person name="Nong W."/>
            <person name="Wan A.T."/>
            <person name="Shi M."/>
            <person name="Liu X."/>
            <person name="Cao Q."/>
            <person name="Hui J.H.L."/>
            <person name="Sookrung N."/>
            <person name="Leung T.F."/>
            <person name="Tungtrongchitr A."/>
            <person name="Tsui S.K.W."/>
        </authorList>
    </citation>
    <scope>NUCLEOTIDE SEQUENCE [LARGE SCALE GENOMIC DNA]</scope>
    <source>
        <strain evidence="2">PWHHKU_190912</strain>
    </source>
</reference>
<sequence length="82" mass="8770">MAGLCEGGNEPTGFPFKSHNLSESRTGPNTAGGAGADASSGLQDTAAALDNKHNSEQRERYYATVREAWLQLDPRSRTNTCQ</sequence>
<feature type="compositionally biased region" description="Polar residues" evidence="1">
    <location>
        <begin position="19"/>
        <end position="29"/>
    </location>
</feature>